<keyword evidence="2" id="KW-1185">Reference proteome</keyword>
<accession>A0A916DRC8</accession>
<dbReference type="EMBL" id="AP026867">
    <property type="protein sequence ID" value="BDS10136.1"/>
    <property type="molecule type" value="Genomic_DNA"/>
</dbReference>
<reference evidence="1" key="1">
    <citation type="submission" date="2022-09" db="EMBL/GenBank/DDBJ databases">
        <title>Aureispira anguillicida sp. nov., isolated from Leptocephalus of Japanese eel Anguilla japonica.</title>
        <authorList>
            <person name="Yuasa K."/>
            <person name="Mekata T."/>
            <person name="Ikunari K."/>
        </authorList>
    </citation>
    <scope>NUCLEOTIDE SEQUENCE</scope>
    <source>
        <strain evidence="1">EL160426</strain>
    </source>
</reference>
<sequence length="398" mass="44904">MKEIDNKTDFLKWLHSAELSLPKVAVQSLDLSEYETIMNQKSYANSLFLGCDLSDRVAGHIVQTGGVVIPNAKEMLFKSHLAHLYNPQELFHGFDPTLTNGYHQTLDYKIYDQYVNQGKDLPSSIHTSLMRRLHDHSITEALMEAIKGRKVVAIMGGHGIERSDPFYQKVARIAWELTQKGFLLVSGGGPGIMEATHLGAYFASRSLADLDQAITLMKPRPKGAVKGKEYDDWDWLHRAMQVIDHYPLTEAMKPQCMSIGIPTWLYGHEPPAPFATHIAKYFANSVREDGLLAIAKHGVIFAPGSAGTTQEIFQDACQNHYAAYNKDPRISRFVSPMILFGVEHWTQKRPVWDLMQTVTAGQPYGELLALTDNETEIIDRIVRYQPEAYQYPPNKKSQ</sequence>
<dbReference type="InterPro" id="IPR052341">
    <property type="entry name" value="LOG_family_nucleotidases"/>
</dbReference>
<dbReference type="PANTHER" id="PTHR43393:SF3">
    <property type="entry name" value="LYSINE DECARBOXYLASE-LIKE PROTEIN"/>
    <property type="match status" value="1"/>
</dbReference>
<evidence type="ECO:0008006" key="3">
    <source>
        <dbReference type="Google" id="ProtNLM"/>
    </source>
</evidence>
<name>A0A916DRC8_9BACT</name>
<dbReference type="PANTHER" id="PTHR43393">
    <property type="entry name" value="CYTOKININ RIBOSIDE 5'-MONOPHOSPHATE PHOSPHORIBOHYDROLASE"/>
    <property type="match status" value="1"/>
</dbReference>
<dbReference type="KEGG" id="aup:AsAng_0008440"/>
<dbReference type="GO" id="GO:0005829">
    <property type="term" value="C:cytosol"/>
    <property type="evidence" value="ECO:0007669"/>
    <property type="project" value="TreeGrafter"/>
</dbReference>
<dbReference type="AlphaFoldDB" id="A0A916DRC8"/>
<organism evidence="1 2">
    <name type="scientific">Aureispira anguillae</name>
    <dbReference type="NCBI Taxonomy" id="2864201"/>
    <lineage>
        <taxon>Bacteria</taxon>
        <taxon>Pseudomonadati</taxon>
        <taxon>Bacteroidota</taxon>
        <taxon>Saprospiria</taxon>
        <taxon>Saprospirales</taxon>
        <taxon>Saprospiraceae</taxon>
        <taxon>Aureispira</taxon>
    </lineage>
</organism>
<evidence type="ECO:0000313" key="1">
    <source>
        <dbReference type="EMBL" id="BDS10136.1"/>
    </source>
</evidence>
<protein>
    <recommendedName>
        <fullName evidence="3">Rossmann fold nucleotide-binding protein</fullName>
    </recommendedName>
</protein>
<gene>
    <name evidence="1" type="ORF">AsAng_0008440</name>
</gene>
<evidence type="ECO:0000313" key="2">
    <source>
        <dbReference type="Proteomes" id="UP001060919"/>
    </source>
</evidence>
<dbReference type="Gene3D" id="3.40.50.450">
    <property type="match status" value="1"/>
</dbReference>
<proteinExistence type="predicted"/>
<dbReference type="SUPFAM" id="SSF102405">
    <property type="entry name" value="MCP/YpsA-like"/>
    <property type="match status" value="1"/>
</dbReference>
<dbReference type="Proteomes" id="UP001060919">
    <property type="component" value="Chromosome"/>
</dbReference>
<dbReference type="RefSeq" id="WP_264791470.1">
    <property type="nucleotide sequence ID" value="NZ_AP026867.1"/>
</dbReference>